<keyword evidence="2" id="KW-1185">Reference proteome</keyword>
<organism evidence="1 2">
    <name type="scientific">Sphaerodactylus townsendi</name>
    <dbReference type="NCBI Taxonomy" id="933632"/>
    <lineage>
        <taxon>Eukaryota</taxon>
        <taxon>Metazoa</taxon>
        <taxon>Chordata</taxon>
        <taxon>Craniata</taxon>
        <taxon>Vertebrata</taxon>
        <taxon>Euteleostomi</taxon>
        <taxon>Lepidosauria</taxon>
        <taxon>Squamata</taxon>
        <taxon>Bifurcata</taxon>
        <taxon>Gekkota</taxon>
        <taxon>Sphaerodactylidae</taxon>
        <taxon>Sphaerodactylus</taxon>
    </lineage>
</organism>
<protein>
    <submittedName>
        <fullName evidence="1">Uncharacterized protein</fullName>
    </submittedName>
</protein>
<gene>
    <name evidence="1" type="ORF">K3G42_027406</name>
</gene>
<comment type="caution">
    <text evidence="1">The sequence shown here is derived from an EMBL/GenBank/DDBJ whole genome shotgun (WGS) entry which is preliminary data.</text>
</comment>
<dbReference type="EMBL" id="CM037621">
    <property type="protein sequence ID" value="KAH8002715.1"/>
    <property type="molecule type" value="Genomic_DNA"/>
</dbReference>
<sequence length="104" mass="11842">MPQNALVHTPGSKCTAGWKPLLWEIKEFVSPGRLHYSAHFWFVFSMYRLGQGAFATLFSPAVAYCSGCPYNYRMLPGPRRKVSASRYESWPLLILWSLPQLGLC</sequence>
<dbReference type="Proteomes" id="UP000827872">
    <property type="component" value="Linkage Group LG08"/>
</dbReference>
<name>A0ACB8FCI8_9SAUR</name>
<evidence type="ECO:0000313" key="2">
    <source>
        <dbReference type="Proteomes" id="UP000827872"/>
    </source>
</evidence>
<evidence type="ECO:0000313" key="1">
    <source>
        <dbReference type="EMBL" id="KAH8002715.1"/>
    </source>
</evidence>
<reference evidence="1" key="1">
    <citation type="submission" date="2021-08" db="EMBL/GenBank/DDBJ databases">
        <title>The first chromosome-level gecko genome reveals the dynamic sex chromosomes of Neotropical dwarf geckos (Sphaerodactylidae: Sphaerodactylus).</title>
        <authorList>
            <person name="Pinto B.J."/>
            <person name="Keating S.E."/>
            <person name="Gamble T."/>
        </authorList>
    </citation>
    <scope>NUCLEOTIDE SEQUENCE</scope>
    <source>
        <strain evidence="1">TG3544</strain>
    </source>
</reference>
<accession>A0ACB8FCI8</accession>
<proteinExistence type="predicted"/>